<feature type="domain" description="DUF1468" evidence="2">
    <location>
        <begin position="30"/>
        <end position="169"/>
    </location>
</feature>
<evidence type="ECO:0000259" key="2">
    <source>
        <dbReference type="Pfam" id="PF07331"/>
    </source>
</evidence>
<sequence>MTCAGAARRGGSPSIGRRKAMSIQRLDQLIAALLVIFGLWLVYTGIGYGAMQGTTPGAGLLPIIVGSAIALLSAVNLYRALGGLEKLGAGMSGREAAKAAAVIVALLVAVWAIPYLGMTIATMLAMAGIGLVLRTESGPRFFVRLAAVSVLTPIVLLLLFQNLLGVPIPKSVFGF</sequence>
<feature type="transmembrane region" description="Helical" evidence="1">
    <location>
        <begin position="141"/>
        <end position="160"/>
    </location>
</feature>
<feature type="transmembrane region" description="Helical" evidence="1">
    <location>
        <begin position="29"/>
        <end position="51"/>
    </location>
</feature>
<feature type="transmembrane region" description="Helical" evidence="1">
    <location>
        <begin position="57"/>
        <end position="78"/>
    </location>
</feature>
<protein>
    <recommendedName>
        <fullName evidence="2">DUF1468 domain-containing protein</fullName>
    </recommendedName>
</protein>
<keyword evidence="4" id="KW-1185">Reference proteome</keyword>
<dbReference type="Proteomes" id="UP000241229">
    <property type="component" value="Unassembled WGS sequence"/>
</dbReference>
<keyword evidence="1" id="KW-0812">Transmembrane</keyword>
<keyword evidence="1" id="KW-0472">Membrane</keyword>
<organism evidence="3 4">
    <name type="scientific">Kumtagia ephedrae</name>
    <dbReference type="NCBI Taxonomy" id="2116701"/>
    <lineage>
        <taxon>Bacteria</taxon>
        <taxon>Pseudomonadati</taxon>
        <taxon>Pseudomonadota</taxon>
        <taxon>Alphaproteobacteria</taxon>
        <taxon>Hyphomicrobiales</taxon>
        <taxon>Phyllobacteriaceae</taxon>
        <taxon>Kumtagia</taxon>
    </lineage>
</organism>
<dbReference type="InterPro" id="IPR009936">
    <property type="entry name" value="DUF1468"/>
</dbReference>
<name>A0A2P7S6H3_9HYPH</name>
<accession>A0A2P7S6H3</accession>
<feature type="transmembrane region" description="Helical" evidence="1">
    <location>
        <begin position="99"/>
        <end position="129"/>
    </location>
</feature>
<evidence type="ECO:0000256" key="1">
    <source>
        <dbReference type="SAM" id="Phobius"/>
    </source>
</evidence>
<reference evidence="3 4" key="1">
    <citation type="submission" date="2018-03" db="EMBL/GenBank/DDBJ databases">
        <title>The draft genome of Mesorhizobium sp. 6GN-30.</title>
        <authorList>
            <person name="Liu L."/>
            <person name="Li L."/>
            <person name="Wang T."/>
            <person name="Zhang X."/>
            <person name="Liang L."/>
        </authorList>
    </citation>
    <scope>NUCLEOTIDE SEQUENCE [LARGE SCALE GENOMIC DNA]</scope>
    <source>
        <strain evidence="3 4">6GN30</strain>
    </source>
</reference>
<gene>
    <name evidence="3" type="ORF">C7I84_16270</name>
</gene>
<dbReference type="OrthoDB" id="8083987at2"/>
<keyword evidence="1" id="KW-1133">Transmembrane helix</keyword>
<comment type="caution">
    <text evidence="3">The sequence shown here is derived from an EMBL/GenBank/DDBJ whole genome shotgun (WGS) entry which is preliminary data.</text>
</comment>
<evidence type="ECO:0000313" key="4">
    <source>
        <dbReference type="Proteomes" id="UP000241229"/>
    </source>
</evidence>
<dbReference type="Pfam" id="PF07331">
    <property type="entry name" value="TctB"/>
    <property type="match status" value="1"/>
</dbReference>
<evidence type="ECO:0000313" key="3">
    <source>
        <dbReference type="EMBL" id="PSJ58021.1"/>
    </source>
</evidence>
<dbReference type="EMBL" id="PXYK01000015">
    <property type="protein sequence ID" value="PSJ58021.1"/>
    <property type="molecule type" value="Genomic_DNA"/>
</dbReference>
<dbReference type="AlphaFoldDB" id="A0A2P7S6H3"/>
<proteinExistence type="predicted"/>